<proteinExistence type="predicted"/>
<dbReference type="RefSeq" id="WP_052883537.1">
    <property type="nucleotide sequence ID" value="NZ_CP009961.1"/>
</dbReference>
<organism evidence="1 2">
    <name type="scientific">Infirmifilum uzonense</name>
    <dbReference type="NCBI Taxonomy" id="1550241"/>
    <lineage>
        <taxon>Archaea</taxon>
        <taxon>Thermoproteota</taxon>
        <taxon>Thermoprotei</taxon>
        <taxon>Thermofilales</taxon>
        <taxon>Thermofilaceae</taxon>
        <taxon>Infirmifilum</taxon>
    </lineage>
</organism>
<keyword evidence="2" id="KW-1185">Reference proteome</keyword>
<dbReference type="Proteomes" id="UP000067434">
    <property type="component" value="Chromosome"/>
</dbReference>
<dbReference type="EMBL" id="CP009961">
    <property type="protein sequence ID" value="AKG38189.1"/>
    <property type="molecule type" value="Genomic_DNA"/>
</dbReference>
<evidence type="ECO:0000313" key="2">
    <source>
        <dbReference type="Proteomes" id="UP000067434"/>
    </source>
</evidence>
<reference evidence="1 2" key="1">
    <citation type="journal article" date="2015" name="Stand. Genomic Sci.">
        <title>Complete genome sequence of and proposal of Thermofilum uzonense sp. nov. a novel hyperthermophilic crenarchaeon and emended description of the genus Thermofilum.</title>
        <authorList>
            <person name="Toshchakov S.V."/>
            <person name="Korzhenkov A.A."/>
            <person name="Samarov N.I."/>
            <person name="Mazunin I.O."/>
            <person name="Mozhey O.I."/>
            <person name="Shmyr I.S."/>
            <person name="Derbikova K.S."/>
            <person name="Taranov E.A."/>
            <person name="Dominova I.N."/>
            <person name="Bonch-Osmolovskaya E.A."/>
            <person name="Patrushev M.V."/>
            <person name="Podosokorskaya O.A."/>
            <person name="Kublanov I.V."/>
        </authorList>
    </citation>
    <scope>NUCLEOTIDE SEQUENCE [LARGE SCALE GENOMIC DNA]</scope>
    <source>
        <strain evidence="1 2">1807-2</strain>
    </source>
</reference>
<dbReference type="PATRIC" id="fig|1550241.5.peg.259"/>
<accession>A0A0F7FGF3</accession>
<gene>
    <name evidence="1" type="ORF">MA03_01265</name>
</gene>
<dbReference type="GeneID" id="25400818"/>
<dbReference type="KEGG" id="thf:MA03_01265"/>
<evidence type="ECO:0000313" key="1">
    <source>
        <dbReference type="EMBL" id="AKG38189.1"/>
    </source>
</evidence>
<sequence length="102" mass="11700">MRILEGGPQSPAQFISLMWFGRNLELFEYEKYLYNSSILCKSPPVRVDLVFSKIKITLDILLRLGVLALAMDSEKIFSCFSRNVGELLENAVELLPEIFRIT</sequence>
<dbReference type="AlphaFoldDB" id="A0A0F7FGF3"/>
<protein>
    <submittedName>
        <fullName evidence="1">Uncharacterized protein</fullName>
    </submittedName>
</protein>
<name>A0A0F7FGF3_9CREN</name>
<dbReference type="HOGENOM" id="CLU_2271185_0_0_2"/>